<name>A0A4R3K411_9FIRM</name>
<dbReference type="InterPro" id="IPR050406">
    <property type="entry name" value="FGGY_Carb_Kinase"/>
</dbReference>
<sequence>MNAYLMGFDIGTGSSKALLTDAEGNIAARYAKSHEIEVAHPGWQEESMDMWWEEFKEAVREFLKQGICAEEIRAIGVTGLIPALCPIDCKGNALRNAILHTDVRTETELEEVHEKIGPGISHGHMLPKVLWLKKHEPEIYQKIYKIMVPHGFLAYRLTGEASIDYDAASMIGGVFDESALAWEDTAFAKLGIDKELFADPVPATKVIGKVSREAAEETGLSLDTKVIAGVGDTFASILGGGAYNAGHLMIYLGTSATVLYTEKSPEYYTSIPHYGEGKGHFVGKIASFGESTMHLRNCLRYEVWDQLNAGLRGISPGSEGLWYFPHYKLQEEKTCFGADAEHMLGFRGRHTQFHMYHAMLEGIAYNVKYNIEQFPYLLKQINIFGGGANSREIIQIFADVIGQEVYYNEKASTALGIAFLAGYGSKEIEQYSILPEVWFGDSQRIAPNAENVEKYKRLYVQYEELRADLLSMDKKYAKRRS</sequence>
<protein>
    <submittedName>
        <fullName evidence="6">Xylulokinase</fullName>
    </submittedName>
</protein>
<keyword evidence="2" id="KW-0808">Transferase</keyword>
<reference evidence="6 7" key="1">
    <citation type="submission" date="2019-03" db="EMBL/GenBank/DDBJ databases">
        <title>Genomic Encyclopedia of Type Strains, Phase IV (KMG-IV): sequencing the most valuable type-strain genomes for metagenomic binning, comparative biology and taxonomic classification.</title>
        <authorList>
            <person name="Goeker M."/>
        </authorList>
    </citation>
    <scope>NUCLEOTIDE SEQUENCE [LARGE SCALE GENOMIC DNA]</scope>
    <source>
        <strain evidence="6 7">DSM 29489</strain>
    </source>
</reference>
<dbReference type="RefSeq" id="WP_132382203.1">
    <property type="nucleotide sequence ID" value="NZ_DAIPCY010000030.1"/>
</dbReference>
<evidence type="ECO:0000259" key="5">
    <source>
        <dbReference type="Pfam" id="PF02782"/>
    </source>
</evidence>
<accession>A0A4R3K411</accession>
<dbReference type="InterPro" id="IPR043129">
    <property type="entry name" value="ATPase_NBD"/>
</dbReference>
<dbReference type="InterPro" id="IPR018484">
    <property type="entry name" value="FGGY_N"/>
</dbReference>
<feature type="domain" description="Carbohydrate kinase FGGY C-terminal" evidence="5">
    <location>
        <begin position="249"/>
        <end position="423"/>
    </location>
</feature>
<dbReference type="OrthoDB" id="9805576at2"/>
<dbReference type="Pfam" id="PF02782">
    <property type="entry name" value="FGGY_C"/>
    <property type="match status" value="1"/>
</dbReference>
<evidence type="ECO:0000313" key="7">
    <source>
        <dbReference type="Proteomes" id="UP000295726"/>
    </source>
</evidence>
<dbReference type="GO" id="GO:0016301">
    <property type="term" value="F:kinase activity"/>
    <property type="evidence" value="ECO:0007669"/>
    <property type="project" value="UniProtKB-KW"/>
</dbReference>
<dbReference type="PIRSF" id="PIRSF000538">
    <property type="entry name" value="GlpK"/>
    <property type="match status" value="1"/>
</dbReference>
<dbReference type="InterPro" id="IPR018485">
    <property type="entry name" value="FGGY_C"/>
</dbReference>
<evidence type="ECO:0000256" key="1">
    <source>
        <dbReference type="ARBA" id="ARBA00009156"/>
    </source>
</evidence>
<organism evidence="6 7">
    <name type="scientific">Muricomes intestini</name>
    <dbReference type="NCBI Taxonomy" id="1796634"/>
    <lineage>
        <taxon>Bacteria</taxon>
        <taxon>Bacillati</taxon>
        <taxon>Bacillota</taxon>
        <taxon>Clostridia</taxon>
        <taxon>Lachnospirales</taxon>
        <taxon>Lachnospiraceae</taxon>
        <taxon>Muricomes</taxon>
    </lineage>
</organism>
<dbReference type="PANTHER" id="PTHR43095:SF5">
    <property type="entry name" value="XYLULOSE KINASE"/>
    <property type="match status" value="1"/>
</dbReference>
<comment type="similarity">
    <text evidence="1">Belongs to the FGGY kinase family.</text>
</comment>
<dbReference type="Pfam" id="PF00370">
    <property type="entry name" value="FGGY_N"/>
    <property type="match status" value="1"/>
</dbReference>
<keyword evidence="7" id="KW-1185">Reference proteome</keyword>
<dbReference type="GO" id="GO:0005975">
    <property type="term" value="P:carbohydrate metabolic process"/>
    <property type="evidence" value="ECO:0007669"/>
    <property type="project" value="InterPro"/>
</dbReference>
<dbReference type="Proteomes" id="UP000295726">
    <property type="component" value="Unassembled WGS sequence"/>
</dbReference>
<proteinExistence type="inferred from homology"/>
<gene>
    <name evidence="6" type="ORF">EDD59_11752</name>
</gene>
<comment type="caution">
    <text evidence="6">The sequence shown here is derived from an EMBL/GenBank/DDBJ whole genome shotgun (WGS) entry which is preliminary data.</text>
</comment>
<feature type="domain" description="Carbohydrate kinase FGGY N-terminal" evidence="4">
    <location>
        <begin position="4"/>
        <end position="239"/>
    </location>
</feature>
<evidence type="ECO:0000259" key="4">
    <source>
        <dbReference type="Pfam" id="PF00370"/>
    </source>
</evidence>
<evidence type="ECO:0000313" key="6">
    <source>
        <dbReference type="EMBL" id="TCS77443.1"/>
    </source>
</evidence>
<dbReference type="AlphaFoldDB" id="A0A4R3K411"/>
<dbReference type="InterPro" id="IPR000577">
    <property type="entry name" value="Carb_kinase_FGGY"/>
</dbReference>
<dbReference type="EMBL" id="SLZZ01000017">
    <property type="protein sequence ID" value="TCS77443.1"/>
    <property type="molecule type" value="Genomic_DNA"/>
</dbReference>
<dbReference type="SUPFAM" id="SSF53067">
    <property type="entry name" value="Actin-like ATPase domain"/>
    <property type="match status" value="2"/>
</dbReference>
<evidence type="ECO:0000256" key="2">
    <source>
        <dbReference type="ARBA" id="ARBA00022679"/>
    </source>
</evidence>
<dbReference type="Gene3D" id="3.30.420.40">
    <property type="match status" value="2"/>
</dbReference>
<dbReference type="PANTHER" id="PTHR43095">
    <property type="entry name" value="SUGAR KINASE"/>
    <property type="match status" value="1"/>
</dbReference>
<keyword evidence="3 6" id="KW-0418">Kinase</keyword>
<evidence type="ECO:0000256" key="3">
    <source>
        <dbReference type="ARBA" id="ARBA00022777"/>
    </source>
</evidence>